<organism evidence="6 7">
    <name type="scientific">Emiliania huxleyi (strain CCMP1516)</name>
    <dbReference type="NCBI Taxonomy" id="280463"/>
    <lineage>
        <taxon>Eukaryota</taxon>
        <taxon>Haptista</taxon>
        <taxon>Haptophyta</taxon>
        <taxon>Prymnesiophyceae</taxon>
        <taxon>Isochrysidales</taxon>
        <taxon>Noelaerhabdaceae</taxon>
        <taxon>Emiliania</taxon>
    </lineage>
</organism>
<dbReference type="KEGG" id="ehx:EMIHUDRAFT_221257"/>
<evidence type="ECO:0000256" key="2">
    <source>
        <dbReference type="ARBA" id="ARBA00022862"/>
    </source>
</evidence>
<dbReference type="Proteomes" id="UP000013827">
    <property type="component" value="Unassembled WGS sequence"/>
</dbReference>
<evidence type="ECO:0000313" key="6">
    <source>
        <dbReference type="EnsemblProtists" id="EOD04432"/>
    </source>
</evidence>
<evidence type="ECO:0000313" key="7">
    <source>
        <dbReference type="Proteomes" id="UP000013827"/>
    </source>
</evidence>
<dbReference type="PaxDb" id="2903-EOD04432"/>
<dbReference type="AlphaFoldDB" id="A0A0D3HZJ7"/>
<evidence type="ECO:0000256" key="1">
    <source>
        <dbReference type="ARBA" id="ARBA00022559"/>
    </source>
</evidence>
<keyword evidence="2" id="KW-0049">Antioxidant</keyword>
<reference evidence="6" key="2">
    <citation type="submission" date="2024-10" db="UniProtKB">
        <authorList>
            <consortium name="EnsemblProtists"/>
        </authorList>
    </citation>
    <scope>IDENTIFICATION</scope>
</reference>
<feature type="signal peptide" evidence="5">
    <location>
        <begin position="1"/>
        <end position="21"/>
    </location>
</feature>
<dbReference type="HOGENOM" id="CLU_1104467_0_0_1"/>
<proteinExistence type="predicted"/>
<feature type="chain" id="PRO_5044290853" description="Redoxin domain-containing protein" evidence="5">
    <location>
        <begin position="22"/>
        <end position="252"/>
    </location>
</feature>
<dbReference type="GeneID" id="17250584"/>
<keyword evidence="7" id="KW-1185">Reference proteome</keyword>
<dbReference type="STRING" id="2903.R1B5S7"/>
<dbReference type="OMA" id="TNISMCA"/>
<reference evidence="7" key="1">
    <citation type="journal article" date="2013" name="Nature">
        <title>Pan genome of the phytoplankton Emiliania underpins its global distribution.</title>
        <authorList>
            <person name="Read B.A."/>
            <person name="Kegel J."/>
            <person name="Klute M.J."/>
            <person name="Kuo A."/>
            <person name="Lefebvre S.C."/>
            <person name="Maumus F."/>
            <person name="Mayer C."/>
            <person name="Miller J."/>
            <person name="Monier A."/>
            <person name="Salamov A."/>
            <person name="Young J."/>
            <person name="Aguilar M."/>
            <person name="Claverie J.M."/>
            <person name="Frickenhaus S."/>
            <person name="Gonzalez K."/>
            <person name="Herman E.K."/>
            <person name="Lin Y.C."/>
            <person name="Napier J."/>
            <person name="Ogata H."/>
            <person name="Sarno A.F."/>
            <person name="Shmutz J."/>
            <person name="Schroeder D."/>
            <person name="de Vargas C."/>
            <person name="Verret F."/>
            <person name="von Dassow P."/>
            <person name="Valentin K."/>
            <person name="Van de Peer Y."/>
            <person name="Wheeler G."/>
            <person name="Dacks J.B."/>
            <person name="Delwiche C.F."/>
            <person name="Dyhrman S.T."/>
            <person name="Glockner G."/>
            <person name="John U."/>
            <person name="Richards T."/>
            <person name="Worden A.Z."/>
            <person name="Zhang X."/>
            <person name="Grigoriev I.V."/>
            <person name="Allen A.E."/>
            <person name="Bidle K."/>
            <person name="Borodovsky M."/>
            <person name="Bowler C."/>
            <person name="Brownlee C."/>
            <person name="Cock J.M."/>
            <person name="Elias M."/>
            <person name="Gladyshev V.N."/>
            <person name="Groth M."/>
            <person name="Guda C."/>
            <person name="Hadaegh A."/>
            <person name="Iglesias-Rodriguez M.D."/>
            <person name="Jenkins J."/>
            <person name="Jones B.M."/>
            <person name="Lawson T."/>
            <person name="Leese F."/>
            <person name="Lindquist E."/>
            <person name="Lobanov A."/>
            <person name="Lomsadze A."/>
            <person name="Malik S.B."/>
            <person name="Marsh M.E."/>
            <person name="Mackinder L."/>
            <person name="Mock T."/>
            <person name="Mueller-Roeber B."/>
            <person name="Pagarete A."/>
            <person name="Parker M."/>
            <person name="Probert I."/>
            <person name="Quesneville H."/>
            <person name="Raines C."/>
            <person name="Rensing S.A."/>
            <person name="Riano-Pachon D.M."/>
            <person name="Richier S."/>
            <person name="Rokitta S."/>
            <person name="Shiraiwa Y."/>
            <person name="Soanes D.M."/>
            <person name="van der Giezen M."/>
            <person name="Wahlund T.M."/>
            <person name="Williams B."/>
            <person name="Wilson W."/>
            <person name="Wolfe G."/>
            <person name="Wurch L.L."/>
        </authorList>
    </citation>
    <scope>NUCLEOTIDE SEQUENCE</scope>
</reference>
<evidence type="ECO:0000256" key="3">
    <source>
        <dbReference type="ARBA" id="ARBA00023002"/>
    </source>
</evidence>
<sequence length="252" mass="26581">MMFCIVAGASALLQQATPSLAASVATPALTQRAATPAMGLLGRVAGRLRPKRKLNIPVIEVGSVLPAVEVEVVPPNATTEGAFTPTCTDLHLPGLIQSAKTLGEYGVSNIAVVTTNDRWVISAWRDSLRDCVGFGDSSLPPLCKRTEPSLNLLTTFPVGESSLAPLCRRPVPSLKLLRAFPVGDSSLTYLADGDGDLVKALGLVEDMGFGVGLRSKRFALMVEDGVVTRVEVDEGMDELRTTGAELAPDRKA</sequence>
<dbReference type="RefSeq" id="XP_005756861.1">
    <property type="nucleotide sequence ID" value="XM_005756804.1"/>
</dbReference>
<evidence type="ECO:0000256" key="4">
    <source>
        <dbReference type="PIRSR" id="PIRSR637944-1"/>
    </source>
</evidence>
<keyword evidence="1" id="KW-0575">Peroxidase</keyword>
<dbReference type="Gene3D" id="3.40.30.10">
    <property type="entry name" value="Glutaredoxin"/>
    <property type="match status" value="1"/>
</dbReference>
<keyword evidence="5" id="KW-0732">Signal</keyword>
<dbReference type="GO" id="GO:0045454">
    <property type="term" value="P:cell redox homeostasis"/>
    <property type="evidence" value="ECO:0007669"/>
    <property type="project" value="TreeGrafter"/>
</dbReference>
<keyword evidence="3" id="KW-0560">Oxidoreductase</keyword>
<dbReference type="InterPro" id="IPR037944">
    <property type="entry name" value="PRX5-like"/>
</dbReference>
<accession>A0A0D3HZJ7</accession>
<dbReference type="PANTHER" id="PTHR10430">
    <property type="entry name" value="PEROXIREDOXIN"/>
    <property type="match status" value="1"/>
</dbReference>
<dbReference type="GO" id="GO:0042744">
    <property type="term" value="P:hydrogen peroxide catabolic process"/>
    <property type="evidence" value="ECO:0007669"/>
    <property type="project" value="TreeGrafter"/>
</dbReference>
<name>A0A0D3HZJ7_EMIH1</name>
<dbReference type="eggNOG" id="KOG0541">
    <property type="taxonomic scope" value="Eukaryota"/>
</dbReference>
<evidence type="ECO:0008006" key="8">
    <source>
        <dbReference type="Google" id="ProtNLM"/>
    </source>
</evidence>
<dbReference type="SUPFAM" id="SSF52833">
    <property type="entry name" value="Thioredoxin-like"/>
    <property type="match status" value="1"/>
</dbReference>
<dbReference type="GO" id="GO:0008379">
    <property type="term" value="F:thioredoxin peroxidase activity"/>
    <property type="evidence" value="ECO:0007669"/>
    <property type="project" value="InterPro"/>
</dbReference>
<dbReference type="GO" id="GO:0005737">
    <property type="term" value="C:cytoplasm"/>
    <property type="evidence" value="ECO:0007669"/>
    <property type="project" value="TreeGrafter"/>
</dbReference>
<dbReference type="InterPro" id="IPR036249">
    <property type="entry name" value="Thioredoxin-like_sf"/>
</dbReference>
<dbReference type="PANTHER" id="PTHR10430:SF16">
    <property type="entry name" value="PEROXIREDOXIN-5, MITOCHONDRIAL"/>
    <property type="match status" value="1"/>
</dbReference>
<dbReference type="EnsemblProtists" id="EOD04432">
    <property type="protein sequence ID" value="EOD04432"/>
    <property type="gene ID" value="EMIHUDRAFT_221257"/>
</dbReference>
<dbReference type="GO" id="GO:0034599">
    <property type="term" value="P:cellular response to oxidative stress"/>
    <property type="evidence" value="ECO:0007669"/>
    <property type="project" value="InterPro"/>
</dbReference>
<evidence type="ECO:0000256" key="5">
    <source>
        <dbReference type="SAM" id="SignalP"/>
    </source>
</evidence>
<feature type="active site" description="Cysteine sulfenic acid (-SOH) intermediate" evidence="4">
    <location>
        <position position="87"/>
    </location>
</feature>
<protein>
    <recommendedName>
        <fullName evidence="8">Redoxin domain-containing protein</fullName>
    </recommendedName>
</protein>